<protein>
    <submittedName>
        <fullName evidence="1">Uncharacterized protein</fullName>
    </submittedName>
</protein>
<accession>X8BGL6</accession>
<proteinExistence type="predicted"/>
<dbReference type="EMBL" id="JAOB01000042">
    <property type="protein sequence ID" value="EUA42353.1"/>
    <property type="molecule type" value="Genomic_DNA"/>
</dbReference>
<dbReference type="PATRIC" id="fig|1299334.3.peg.4374"/>
<comment type="caution">
    <text evidence="1">The sequence shown here is derived from an EMBL/GenBank/DDBJ whole genome shotgun (WGS) entry which is preliminary data.</text>
</comment>
<dbReference type="AlphaFoldDB" id="X8BGL6"/>
<reference evidence="1" key="1">
    <citation type="submission" date="2014-01" db="EMBL/GenBank/DDBJ databases">
        <authorList>
            <person name="Brown-Elliot B."/>
            <person name="Wallace R."/>
            <person name="Lenaerts A."/>
            <person name="Ordway D."/>
            <person name="DeGroote M.A."/>
            <person name="Parker T."/>
            <person name="Sizemore C."/>
            <person name="Tallon L.J."/>
            <person name="Sadzewicz L.K."/>
            <person name="Sengamalay N."/>
            <person name="Fraser C.M."/>
            <person name="Hine E."/>
            <person name="Shefchek K.A."/>
            <person name="Das S.P."/>
            <person name="Tettelin H."/>
        </authorList>
    </citation>
    <scope>NUCLEOTIDE SEQUENCE [LARGE SCALE GENOMIC DNA]</scope>
    <source>
        <strain evidence="1">4042</strain>
    </source>
</reference>
<organism evidence="1">
    <name type="scientific">Mycobacterium xenopi 4042</name>
    <dbReference type="NCBI Taxonomy" id="1299334"/>
    <lineage>
        <taxon>Bacteria</taxon>
        <taxon>Bacillati</taxon>
        <taxon>Actinomycetota</taxon>
        <taxon>Actinomycetes</taxon>
        <taxon>Mycobacteriales</taxon>
        <taxon>Mycobacteriaceae</taxon>
        <taxon>Mycobacterium</taxon>
    </lineage>
</organism>
<sequence>MPEQVAGCSGAVRPAIRIGEAENLGVYAAIAGPITDRAQHRPGHAPLFAHLRDRRGFHVKRHHASVPQVGMNSRIDEQAVGGPQRAMSIAEAKRLGPVL</sequence>
<name>X8BGL6_MYCXE</name>
<gene>
    <name evidence="1" type="ORF">I553_6213</name>
</gene>
<evidence type="ECO:0000313" key="1">
    <source>
        <dbReference type="EMBL" id="EUA42353.1"/>
    </source>
</evidence>